<sequence length="335" mass="35970">MASFDDLAFISHARASSNTASSPNALFCRDCNEVAQQTTDDGKRCLICGCELQDTSARPSATHSDSTRELTHALGATADGATPTQDLQALMTRLLSVVGGDLDGAVTHLGSFVADQASTIEVTIRVQDIKGEVVAVPANFGPCESISQRDVVLAEPFDGASAFANAAAMNGKVVVMERGVCTFAQKVLRAQAAGAVAAIIIQTMDVWPYTMTDSKGESATIAIPAFMLSAKQGHGFVEFLRARNNETVTMADITVRRDARECVICQVDMAIGMKVTRMPCQHLFHTECLHEWLKIGNSCPICRVEIPAKQSAARGTFVNQTAQQRGDFAWSDWFS</sequence>
<evidence type="ECO:0000256" key="3">
    <source>
        <dbReference type="ARBA" id="ARBA00012483"/>
    </source>
</evidence>
<keyword evidence="8" id="KW-0833">Ubl conjugation pathway</keyword>
<keyword evidence="6" id="KW-0479">Metal-binding</keyword>
<evidence type="ECO:0000256" key="12">
    <source>
        <dbReference type="PROSITE-ProRule" id="PRU00175"/>
    </source>
</evidence>
<protein>
    <recommendedName>
        <fullName evidence="3">RING-type E3 ubiquitin transferase</fullName>
        <ecNumber evidence="3">2.3.2.27</ecNumber>
    </recommendedName>
</protein>
<dbReference type="InterPro" id="IPR001841">
    <property type="entry name" value="Znf_RING"/>
</dbReference>
<keyword evidence="5" id="KW-0812">Transmembrane</keyword>
<dbReference type="EC" id="2.3.2.27" evidence="3"/>
<comment type="subcellular location">
    <subcellularLocation>
        <location evidence="2">Membrane</location>
    </subcellularLocation>
</comment>
<dbReference type="VEuPathDB" id="FungiDB:PYU1_G010553"/>
<dbReference type="EMBL" id="GL376596">
    <property type="status" value="NOT_ANNOTATED_CDS"/>
    <property type="molecule type" value="Genomic_DNA"/>
</dbReference>
<feature type="domain" description="RING-type" evidence="13">
    <location>
        <begin position="262"/>
        <end position="303"/>
    </location>
</feature>
<evidence type="ECO:0000256" key="1">
    <source>
        <dbReference type="ARBA" id="ARBA00000900"/>
    </source>
</evidence>
<dbReference type="PANTHER" id="PTHR22937">
    <property type="entry name" value="E3 UBIQUITIN-PROTEIN LIGASE RNF165"/>
    <property type="match status" value="1"/>
</dbReference>
<dbReference type="STRING" id="431595.K3X027"/>
<reference evidence="15" key="1">
    <citation type="journal article" date="2010" name="Genome Biol.">
        <title>Genome sequence of the necrotrophic plant pathogen Pythium ultimum reveals original pathogenicity mechanisms and effector repertoire.</title>
        <authorList>
            <person name="Levesque C.A."/>
            <person name="Brouwer H."/>
            <person name="Cano L."/>
            <person name="Hamilton J.P."/>
            <person name="Holt C."/>
            <person name="Huitema E."/>
            <person name="Raffaele S."/>
            <person name="Robideau G.P."/>
            <person name="Thines M."/>
            <person name="Win J."/>
            <person name="Zerillo M.M."/>
            <person name="Beakes G.W."/>
            <person name="Boore J.L."/>
            <person name="Busam D."/>
            <person name="Dumas B."/>
            <person name="Ferriera S."/>
            <person name="Fuerstenberg S.I."/>
            <person name="Gachon C.M."/>
            <person name="Gaulin E."/>
            <person name="Govers F."/>
            <person name="Grenville-Briggs L."/>
            <person name="Horner N."/>
            <person name="Hostetler J."/>
            <person name="Jiang R.H."/>
            <person name="Johnson J."/>
            <person name="Krajaejun T."/>
            <person name="Lin H."/>
            <person name="Meijer H.J."/>
            <person name="Moore B."/>
            <person name="Morris P."/>
            <person name="Phuntmart V."/>
            <person name="Puiu D."/>
            <person name="Shetty J."/>
            <person name="Stajich J.E."/>
            <person name="Tripathy S."/>
            <person name="Wawra S."/>
            <person name="van West P."/>
            <person name="Whitty B.R."/>
            <person name="Coutinho P.M."/>
            <person name="Henrissat B."/>
            <person name="Martin F."/>
            <person name="Thomas P.D."/>
            <person name="Tyler B.M."/>
            <person name="De Vries R.P."/>
            <person name="Kamoun S."/>
            <person name="Yandell M."/>
            <person name="Tisserat N."/>
            <person name="Buell C.R."/>
        </authorList>
    </citation>
    <scope>NUCLEOTIDE SEQUENCE</scope>
    <source>
        <strain evidence="15">DAOM:BR144</strain>
    </source>
</reference>
<dbReference type="Gene3D" id="3.30.40.10">
    <property type="entry name" value="Zinc/RING finger domain, C3HC4 (zinc finger)"/>
    <property type="match status" value="1"/>
</dbReference>
<keyword evidence="7 12" id="KW-0863">Zinc-finger</keyword>
<organism evidence="14 15">
    <name type="scientific">Globisporangium ultimum (strain ATCC 200006 / CBS 805.95 / DAOM BR144)</name>
    <name type="common">Pythium ultimum</name>
    <dbReference type="NCBI Taxonomy" id="431595"/>
    <lineage>
        <taxon>Eukaryota</taxon>
        <taxon>Sar</taxon>
        <taxon>Stramenopiles</taxon>
        <taxon>Oomycota</taxon>
        <taxon>Peronosporomycetes</taxon>
        <taxon>Pythiales</taxon>
        <taxon>Pythiaceae</taxon>
        <taxon>Globisporangium</taxon>
    </lineage>
</organism>
<dbReference type="HOGENOM" id="CLU_072460_0_0_1"/>
<evidence type="ECO:0000256" key="7">
    <source>
        <dbReference type="ARBA" id="ARBA00022771"/>
    </source>
</evidence>
<evidence type="ECO:0000256" key="5">
    <source>
        <dbReference type="ARBA" id="ARBA00022692"/>
    </source>
</evidence>
<evidence type="ECO:0000256" key="4">
    <source>
        <dbReference type="ARBA" id="ARBA00022679"/>
    </source>
</evidence>
<dbReference type="Proteomes" id="UP000019132">
    <property type="component" value="Unassembled WGS sequence"/>
</dbReference>
<keyword evidence="15" id="KW-1185">Reference proteome</keyword>
<dbReference type="Pfam" id="PF13639">
    <property type="entry name" value="zf-RING_2"/>
    <property type="match status" value="1"/>
</dbReference>
<dbReference type="GO" id="GO:0008270">
    <property type="term" value="F:zinc ion binding"/>
    <property type="evidence" value="ECO:0007669"/>
    <property type="project" value="UniProtKB-KW"/>
</dbReference>
<dbReference type="EnsemblProtists" id="PYU1_T010576">
    <property type="protein sequence ID" value="PYU1_T010576"/>
    <property type="gene ID" value="PYU1_G010553"/>
</dbReference>
<keyword evidence="9" id="KW-0862">Zinc</keyword>
<dbReference type="PROSITE" id="PS50089">
    <property type="entry name" value="ZF_RING_2"/>
    <property type="match status" value="1"/>
</dbReference>
<dbReference type="Pfam" id="PF02225">
    <property type="entry name" value="PA"/>
    <property type="match status" value="1"/>
</dbReference>
<dbReference type="SMART" id="SM00184">
    <property type="entry name" value="RING"/>
    <property type="match status" value="1"/>
</dbReference>
<dbReference type="GO" id="GO:0016020">
    <property type="term" value="C:membrane"/>
    <property type="evidence" value="ECO:0007669"/>
    <property type="project" value="UniProtKB-SubCell"/>
</dbReference>
<dbReference type="InterPro" id="IPR045191">
    <property type="entry name" value="MBR1/2-like"/>
</dbReference>
<evidence type="ECO:0000256" key="8">
    <source>
        <dbReference type="ARBA" id="ARBA00022786"/>
    </source>
</evidence>
<keyword evidence="10" id="KW-1133">Transmembrane helix</keyword>
<accession>K3X027</accession>
<evidence type="ECO:0000259" key="13">
    <source>
        <dbReference type="PROSITE" id="PS50089"/>
    </source>
</evidence>
<name>K3X027_GLOUD</name>
<dbReference type="SUPFAM" id="SSF57850">
    <property type="entry name" value="RING/U-box"/>
    <property type="match status" value="1"/>
</dbReference>
<evidence type="ECO:0000256" key="2">
    <source>
        <dbReference type="ARBA" id="ARBA00004370"/>
    </source>
</evidence>
<dbReference type="PANTHER" id="PTHR22937:SF65">
    <property type="entry name" value="E3 UBIQUITIN-PROTEIN LIGASE ARK2C"/>
    <property type="match status" value="1"/>
</dbReference>
<dbReference type="InterPro" id="IPR046450">
    <property type="entry name" value="PA_dom_sf"/>
</dbReference>
<evidence type="ECO:0000256" key="11">
    <source>
        <dbReference type="ARBA" id="ARBA00023136"/>
    </source>
</evidence>
<dbReference type="SUPFAM" id="SSF52025">
    <property type="entry name" value="PA domain"/>
    <property type="match status" value="1"/>
</dbReference>
<dbReference type="AlphaFoldDB" id="K3X027"/>
<keyword evidence="4" id="KW-0808">Transferase</keyword>
<dbReference type="InParanoid" id="K3X027"/>
<reference evidence="15" key="2">
    <citation type="submission" date="2010-04" db="EMBL/GenBank/DDBJ databases">
        <authorList>
            <person name="Buell R."/>
            <person name="Hamilton J."/>
            <person name="Hostetler J."/>
        </authorList>
    </citation>
    <scope>NUCLEOTIDE SEQUENCE [LARGE SCALE GENOMIC DNA]</scope>
    <source>
        <strain evidence="15">DAOM:BR144</strain>
    </source>
</reference>
<evidence type="ECO:0000256" key="10">
    <source>
        <dbReference type="ARBA" id="ARBA00022989"/>
    </source>
</evidence>
<evidence type="ECO:0000256" key="9">
    <source>
        <dbReference type="ARBA" id="ARBA00022833"/>
    </source>
</evidence>
<dbReference type="eggNOG" id="KOG0800">
    <property type="taxonomic scope" value="Eukaryota"/>
</dbReference>
<proteinExistence type="predicted"/>
<comment type="catalytic activity">
    <reaction evidence="1">
        <text>S-ubiquitinyl-[E2 ubiquitin-conjugating enzyme]-L-cysteine + [acceptor protein]-L-lysine = [E2 ubiquitin-conjugating enzyme]-L-cysteine + N(6)-ubiquitinyl-[acceptor protein]-L-lysine.</text>
        <dbReference type="EC" id="2.3.2.27"/>
    </reaction>
</comment>
<dbReference type="GO" id="GO:0061630">
    <property type="term" value="F:ubiquitin protein ligase activity"/>
    <property type="evidence" value="ECO:0007669"/>
    <property type="project" value="UniProtKB-EC"/>
</dbReference>
<reference evidence="14" key="3">
    <citation type="submission" date="2015-02" db="UniProtKB">
        <authorList>
            <consortium name="EnsemblProtists"/>
        </authorList>
    </citation>
    <scope>IDENTIFICATION</scope>
    <source>
        <strain evidence="14">DAOM BR144</strain>
    </source>
</reference>
<evidence type="ECO:0000313" key="15">
    <source>
        <dbReference type="Proteomes" id="UP000019132"/>
    </source>
</evidence>
<dbReference type="InterPro" id="IPR013083">
    <property type="entry name" value="Znf_RING/FYVE/PHD"/>
</dbReference>
<evidence type="ECO:0000256" key="6">
    <source>
        <dbReference type="ARBA" id="ARBA00022723"/>
    </source>
</evidence>
<dbReference type="OMA" id="DVWPYTM"/>
<dbReference type="InterPro" id="IPR003137">
    <property type="entry name" value="PA_domain"/>
</dbReference>
<dbReference type="Gene3D" id="3.50.30.30">
    <property type="match status" value="1"/>
</dbReference>
<evidence type="ECO:0000313" key="14">
    <source>
        <dbReference type="EnsemblProtists" id="PYU1_T010576"/>
    </source>
</evidence>
<keyword evidence="11" id="KW-0472">Membrane</keyword>